<dbReference type="GO" id="GO:0003700">
    <property type="term" value="F:DNA-binding transcription factor activity"/>
    <property type="evidence" value="ECO:0007669"/>
    <property type="project" value="InterPro"/>
</dbReference>
<evidence type="ECO:0000259" key="5">
    <source>
        <dbReference type="PROSITE" id="PS50931"/>
    </source>
</evidence>
<dbReference type="PANTHER" id="PTHR30126">
    <property type="entry name" value="HTH-TYPE TRANSCRIPTIONAL REGULATOR"/>
    <property type="match status" value="1"/>
</dbReference>
<reference evidence="6 7" key="1">
    <citation type="submission" date="2014-04" db="EMBL/GenBank/DDBJ databases">
        <title>Marinobacterium kochiensis sp. nov., isolated from sediment sample collected from Kochi backwaters in Kerala, India.</title>
        <authorList>
            <person name="Singh A."/>
            <person name="Pinnaka A.K."/>
        </authorList>
    </citation>
    <scope>NUCLEOTIDE SEQUENCE [LARGE SCALE GENOMIC DNA]</scope>
    <source>
        <strain evidence="6 7">AK27</strain>
    </source>
</reference>
<comment type="similarity">
    <text evidence="1">Belongs to the LysR transcriptional regulatory family.</text>
</comment>
<dbReference type="Gene3D" id="1.10.10.10">
    <property type="entry name" value="Winged helix-like DNA-binding domain superfamily/Winged helix DNA-binding domain"/>
    <property type="match status" value="1"/>
</dbReference>
<dbReference type="SUPFAM" id="SSF53850">
    <property type="entry name" value="Periplasmic binding protein-like II"/>
    <property type="match status" value="1"/>
</dbReference>
<dbReference type="OrthoDB" id="646694at2"/>
<evidence type="ECO:0000256" key="2">
    <source>
        <dbReference type="ARBA" id="ARBA00023015"/>
    </source>
</evidence>
<dbReference type="FunFam" id="1.10.10.10:FF:000001">
    <property type="entry name" value="LysR family transcriptional regulator"/>
    <property type="match status" value="1"/>
</dbReference>
<dbReference type="InterPro" id="IPR036390">
    <property type="entry name" value="WH_DNA-bd_sf"/>
</dbReference>
<dbReference type="STRING" id="1232683.ADIMK_3853"/>
<evidence type="ECO:0000256" key="1">
    <source>
        <dbReference type="ARBA" id="ARBA00009437"/>
    </source>
</evidence>
<dbReference type="Pfam" id="PF03466">
    <property type="entry name" value="LysR_substrate"/>
    <property type="match status" value="1"/>
</dbReference>
<dbReference type="Gene3D" id="3.40.190.290">
    <property type="match status" value="1"/>
</dbReference>
<accession>A0A081FUI7</accession>
<dbReference type="SUPFAM" id="SSF46785">
    <property type="entry name" value="Winged helix' DNA-binding domain"/>
    <property type="match status" value="1"/>
</dbReference>
<dbReference type="InterPro" id="IPR036388">
    <property type="entry name" value="WH-like_DNA-bd_sf"/>
</dbReference>
<dbReference type="PATRIC" id="fig|1232683.4.peg.3794"/>
<dbReference type="CDD" id="cd05466">
    <property type="entry name" value="PBP2_LTTR_substrate"/>
    <property type="match status" value="1"/>
</dbReference>
<keyword evidence="4" id="KW-0804">Transcription</keyword>
<comment type="caution">
    <text evidence="6">The sequence shown here is derived from an EMBL/GenBank/DDBJ whole genome shotgun (WGS) entry which is preliminary data.</text>
</comment>
<dbReference type="Pfam" id="PF00126">
    <property type="entry name" value="HTH_1"/>
    <property type="match status" value="1"/>
</dbReference>
<dbReference type="AlphaFoldDB" id="A0A081FUI7"/>
<feature type="domain" description="HTH lysR-type" evidence="5">
    <location>
        <begin position="1"/>
        <end position="58"/>
    </location>
</feature>
<name>A0A081FUI7_9GAMM</name>
<dbReference type="EMBL" id="JMQN01000057">
    <property type="protein sequence ID" value="KEA62192.1"/>
    <property type="molecule type" value="Genomic_DNA"/>
</dbReference>
<dbReference type="InterPro" id="IPR000847">
    <property type="entry name" value="LysR_HTH_N"/>
</dbReference>
<protein>
    <submittedName>
        <fullName evidence="6">Transcriptional regulator, LysR family</fullName>
    </submittedName>
</protein>
<keyword evidence="7" id="KW-1185">Reference proteome</keyword>
<dbReference type="PRINTS" id="PR00039">
    <property type="entry name" value="HTHLYSR"/>
</dbReference>
<evidence type="ECO:0000256" key="3">
    <source>
        <dbReference type="ARBA" id="ARBA00023125"/>
    </source>
</evidence>
<gene>
    <name evidence="6" type="ORF">ADIMK_3853</name>
</gene>
<evidence type="ECO:0000313" key="6">
    <source>
        <dbReference type="EMBL" id="KEA62192.1"/>
    </source>
</evidence>
<evidence type="ECO:0000256" key="4">
    <source>
        <dbReference type="ARBA" id="ARBA00023163"/>
    </source>
</evidence>
<keyword evidence="3" id="KW-0238">DNA-binding</keyword>
<organism evidence="6 7">
    <name type="scientific">Marinobacterium lacunae</name>
    <dbReference type="NCBI Taxonomy" id="1232683"/>
    <lineage>
        <taxon>Bacteria</taxon>
        <taxon>Pseudomonadati</taxon>
        <taxon>Pseudomonadota</taxon>
        <taxon>Gammaproteobacteria</taxon>
        <taxon>Oceanospirillales</taxon>
        <taxon>Oceanospirillaceae</taxon>
        <taxon>Marinobacterium</taxon>
    </lineage>
</organism>
<dbReference type="PANTHER" id="PTHR30126:SF40">
    <property type="entry name" value="HTH-TYPE TRANSCRIPTIONAL REGULATOR GLTR"/>
    <property type="match status" value="1"/>
</dbReference>
<keyword evidence="2" id="KW-0805">Transcription regulation</keyword>
<dbReference type="InterPro" id="IPR005119">
    <property type="entry name" value="LysR_subst-bd"/>
</dbReference>
<dbReference type="Proteomes" id="UP000028252">
    <property type="component" value="Unassembled WGS sequence"/>
</dbReference>
<dbReference type="RefSeq" id="WP_036191485.1">
    <property type="nucleotide sequence ID" value="NZ_JMQN01000057.1"/>
</dbReference>
<dbReference type="eggNOG" id="COG0583">
    <property type="taxonomic scope" value="Bacteria"/>
</dbReference>
<evidence type="ECO:0000313" key="7">
    <source>
        <dbReference type="Proteomes" id="UP000028252"/>
    </source>
</evidence>
<proteinExistence type="inferred from homology"/>
<dbReference type="GO" id="GO:0000976">
    <property type="term" value="F:transcription cis-regulatory region binding"/>
    <property type="evidence" value="ECO:0007669"/>
    <property type="project" value="TreeGrafter"/>
</dbReference>
<sequence>MELYHLKTFVKVADEGNLTRASQALFTSQPAISAQIKALEEELGVQLFSRTPRGMLLTQSGRQLYEQAKLTLNAADQLRIKASRLREELVGELRVGMHTDYEYLRVGELYQLIAARHAQLVPHFLQSSSGRVLNELRHDELDAGFMFGPCRAADMEVTPLGEVEMRIIAPKAWAERIAGASLEQIAQLPWVYTTPGCPFYLLFEALFESGTQLPRQIVWCDNEDAIRTLIRAEVGLSVVRVDDAERAVSEGYGVCWHGAVPGMSINLVMLKQRAREPALIALRESVQTLWGASMAVVTESETSETA</sequence>
<dbReference type="PROSITE" id="PS50931">
    <property type="entry name" value="HTH_LYSR"/>
    <property type="match status" value="1"/>
</dbReference>